<dbReference type="Pfam" id="PF11165">
    <property type="entry name" value="DUF2949"/>
    <property type="match status" value="1"/>
</dbReference>
<organism evidence="1 2">
    <name type="scientific">[Phormidium ambiguum] IAM M-71</name>
    <dbReference type="NCBI Taxonomy" id="454136"/>
    <lineage>
        <taxon>Bacteria</taxon>
        <taxon>Bacillati</taxon>
        <taxon>Cyanobacteriota</taxon>
        <taxon>Cyanophyceae</taxon>
        <taxon>Oscillatoriophycideae</taxon>
        <taxon>Aerosakkonematales</taxon>
        <taxon>Aerosakkonemataceae</taxon>
        <taxon>Floridanema</taxon>
    </lineage>
</organism>
<proteinExistence type="predicted"/>
<sequence length="71" mass="8118">MEAIRLRKLINFLQEELKIPANSLSLALRHSEQSATSLPMILWQYGLVSLNQLEKIFDWLETAATPASLHQ</sequence>
<dbReference type="InterPro" id="IPR021336">
    <property type="entry name" value="DUF2949"/>
</dbReference>
<accession>A0A1U7I997</accession>
<reference evidence="1 2" key="1">
    <citation type="submission" date="2016-11" db="EMBL/GenBank/DDBJ databases">
        <title>Draft Genome Sequences of Nine Cyanobacterial Strains from Diverse Habitats.</title>
        <authorList>
            <person name="Zhu T."/>
            <person name="Hou S."/>
            <person name="Lu X."/>
            <person name="Hess W.R."/>
        </authorList>
    </citation>
    <scope>NUCLEOTIDE SEQUENCE [LARGE SCALE GENOMIC DNA]</scope>
    <source>
        <strain evidence="1 2">IAM M-71</strain>
    </source>
</reference>
<dbReference type="AlphaFoldDB" id="A0A1U7I997"/>
<evidence type="ECO:0008006" key="3">
    <source>
        <dbReference type="Google" id="ProtNLM"/>
    </source>
</evidence>
<protein>
    <recommendedName>
        <fullName evidence="3">DUF2949 domain-containing protein</fullName>
    </recommendedName>
</protein>
<dbReference type="STRING" id="454136.NIES2119_24310"/>
<name>A0A1U7I997_9CYAN</name>
<gene>
    <name evidence="1" type="ORF">NIES2119_24310</name>
</gene>
<comment type="caution">
    <text evidence="1">The sequence shown here is derived from an EMBL/GenBank/DDBJ whole genome shotgun (WGS) entry which is preliminary data.</text>
</comment>
<dbReference type="Proteomes" id="UP000185860">
    <property type="component" value="Unassembled WGS sequence"/>
</dbReference>
<evidence type="ECO:0000313" key="1">
    <source>
        <dbReference type="EMBL" id="OKH33026.1"/>
    </source>
</evidence>
<evidence type="ECO:0000313" key="2">
    <source>
        <dbReference type="Proteomes" id="UP000185860"/>
    </source>
</evidence>
<dbReference type="OrthoDB" id="433602at2"/>
<dbReference type="RefSeq" id="WP_073596081.1">
    <property type="nucleotide sequence ID" value="NZ_MRCE01000033.1"/>
</dbReference>
<dbReference type="EMBL" id="MRCE01000033">
    <property type="protein sequence ID" value="OKH33026.1"/>
    <property type="molecule type" value="Genomic_DNA"/>
</dbReference>